<name>A0A382WQA3_9ZZZZ</name>
<evidence type="ECO:0000256" key="2">
    <source>
        <dbReference type="ARBA" id="ARBA00022475"/>
    </source>
</evidence>
<dbReference type="GO" id="GO:0016887">
    <property type="term" value="F:ATP hydrolysis activity"/>
    <property type="evidence" value="ECO:0007669"/>
    <property type="project" value="InterPro"/>
</dbReference>
<gene>
    <name evidence="10" type="ORF">METZ01_LOCUS413429</name>
</gene>
<protein>
    <recommendedName>
        <fullName evidence="9">ABC transporter domain-containing protein</fullName>
    </recommendedName>
</protein>
<feature type="non-terminal residue" evidence="10">
    <location>
        <position position="177"/>
    </location>
</feature>
<keyword evidence="3" id="KW-0410">Iron transport</keyword>
<dbReference type="InterPro" id="IPR027417">
    <property type="entry name" value="P-loop_NTPase"/>
</dbReference>
<dbReference type="InterPro" id="IPR017871">
    <property type="entry name" value="ABC_transporter-like_CS"/>
</dbReference>
<dbReference type="PROSITE" id="PS50893">
    <property type="entry name" value="ABC_TRANSPORTER_2"/>
    <property type="match status" value="1"/>
</dbReference>
<dbReference type="InterPro" id="IPR050093">
    <property type="entry name" value="ABC_SmlMolc_Importer"/>
</dbReference>
<keyword evidence="7" id="KW-0406">Ion transport</keyword>
<feature type="domain" description="ABC transporter" evidence="9">
    <location>
        <begin position="4"/>
        <end position="177"/>
    </location>
</feature>
<dbReference type="Pfam" id="PF00005">
    <property type="entry name" value="ABC_tran"/>
    <property type="match status" value="1"/>
</dbReference>
<dbReference type="PROSITE" id="PS00211">
    <property type="entry name" value="ABC_TRANSPORTER_1"/>
    <property type="match status" value="1"/>
</dbReference>
<dbReference type="CDD" id="cd03259">
    <property type="entry name" value="ABC_Carb_Solutes_like"/>
    <property type="match status" value="1"/>
</dbReference>
<organism evidence="10">
    <name type="scientific">marine metagenome</name>
    <dbReference type="NCBI Taxonomy" id="408172"/>
    <lineage>
        <taxon>unclassified sequences</taxon>
        <taxon>metagenomes</taxon>
        <taxon>ecological metagenomes</taxon>
    </lineage>
</organism>
<dbReference type="InterPro" id="IPR015853">
    <property type="entry name" value="ABC_transpr_FbpC"/>
</dbReference>
<dbReference type="SMART" id="SM00382">
    <property type="entry name" value="AAA"/>
    <property type="match status" value="1"/>
</dbReference>
<sequence>MASVTLTDLTKTFGDTPVVKGITLTVGDGEFFSLLGPSGCGKTTILRMIAGFTFPTSGTILFDDKDVSYIPVNRRNTGMVFQNYALFPHMTVFENVAFGLKTRRVDKLEIADRVAAVLKLVGLSGLERRPVPQLSGGQQQRVALARALVIEPALLLLDEPLSNLDAKLREETRDQIR</sequence>
<keyword evidence="8" id="KW-0472">Membrane</keyword>
<keyword evidence="2" id="KW-1003">Cell membrane</keyword>
<evidence type="ECO:0000256" key="3">
    <source>
        <dbReference type="ARBA" id="ARBA00022496"/>
    </source>
</evidence>
<dbReference type="Gene3D" id="3.40.50.300">
    <property type="entry name" value="P-loop containing nucleotide triphosphate hydrolases"/>
    <property type="match status" value="1"/>
</dbReference>
<evidence type="ECO:0000256" key="1">
    <source>
        <dbReference type="ARBA" id="ARBA00022448"/>
    </source>
</evidence>
<keyword evidence="6" id="KW-0408">Iron</keyword>
<keyword evidence="1" id="KW-0813">Transport</keyword>
<dbReference type="GO" id="GO:0015408">
    <property type="term" value="F:ABC-type ferric iron transporter activity"/>
    <property type="evidence" value="ECO:0007669"/>
    <property type="project" value="InterPro"/>
</dbReference>
<dbReference type="GO" id="GO:0005524">
    <property type="term" value="F:ATP binding"/>
    <property type="evidence" value="ECO:0007669"/>
    <property type="project" value="UniProtKB-KW"/>
</dbReference>
<evidence type="ECO:0000259" key="9">
    <source>
        <dbReference type="PROSITE" id="PS50893"/>
    </source>
</evidence>
<proteinExistence type="predicted"/>
<dbReference type="InterPro" id="IPR003439">
    <property type="entry name" value="ABC_transporter-like_ATP-bd"/>
</dbReference>
<dbReference type="PANTHER" id="PTHR42781">
    <property type="entry name" value="SPERMIDINE/PUTRESCINE IMPORT ATP-BINDING PROTEIN POTA"/>
    <property type="match status" value="1"/>
</dbReference>
<accession>A0A382WQA3</accession>
<evidence type="ECO:0000313" key="10">
    <source>
        <dbReference type="EMBL" id="SVD60575.1"/>
    </source>
</evidence>
<evidence type="ECO:0000256" key="7">
    <source>
        <dbReference type="ARBA" id="ARBA00023065"/>
    </source>
</evidence>
<evidence type="ECO:0000256" key="6">
    <source>
        <dbReference type="ARBA" id="ARBA00023004"/>
    </source>
</evidence>
<keyword evidence="4" id="KW-0547">Nucleotide-binding</keyword>
<dbReference type="SUPFAM" id="SSF52540">
    <property type="entry name" value="P-loop containing nucleoside triphosphate hydrolases"/>
    <property type="match status" value="1"/>
</dbReference>
<dbReference type="InterPro" id="IPR003593">
    <property type="entry name" value="AAA+_ATPase"/>
</dbReference>
<dbReference type="AlphaFoldDB" id="A0A382WQA3"/>
<dbReference type="GO" id="GO:0016020">
    <property type="term" value="C:membrane"/>
    <property type="evidence" value="ECO:0007669"/>
    <property type="project" value="InterPro"/>
</dbReference>
<keyword evidence="5" id="KW-0067">ATP-binding</keyword>
<evidence type="ECO:0000256" key="4">
    <source>
        <dbReference type="ARBA" id="ARBA00022741"/>
    </source>
</evidence>
<reference evidence="10" key="1">
    <citation type="submission" date="2018-05" db="EMBL/GenBank/DDBJ databases">
        <authorList>
            <person name="Lanie J.A."/>
            <person name="Ng W.-L."/>
            <person name="Kazmierczak K.M."/>
            <person name="Andrzejewski T.M."/>
            <person name="Davidsen T.M."/>
            <person name="Wayne K.J."/>
            <person name="Tettelin H."/>
            <person name="Glass J.I."/>
            <person name="Rusch D."/>
            <person name="Podicherti R."/>
            <person name="Tsui H.-C.T."/>
            <person name="Winkler M.E."/>
        </authorList>
    </citation>
    <scope>NUCLEOTIDE SEQUENCE</scope>
</reference>
<evidence type="ECO:0000256" key="5">
    <source>
        <dbReference type="ARBA" id="ARBA00022840"/>
    </source>
</evidence>
<dbReference type="EMBL" id="UINC01161407">
    <property type="protein sequence ID" value="SVD60575.1"/>
    <property type="molecule type" value="Genomic_DNA"/>
</dbReference>
<dbReference type="PANTHER" id="PTHR42781:SF4">
    <property type="entry name" value="SPERMIDINE_PUTRESCINE IMPORT ATP-BINDING PROTEIN POTA"/>
    <property type="match status" value="1"/>
</dbReference>
<evidence type="ECO:0000256" key="8">
    <source>
        <dbReference type="ARBA" id="ARBA00023136"/>
    </source>
</evidence>